<dbReference type="InterPro" id="IPR009506">
    <property type="entry name" value="YjiS-like"/>
</dbReference>
<name>A0A1I6FWI9_9RHOB</name>
<dbReference type="Pfam" id="PF06568">
    <property type="entry name" value="YjiS-like"/>
    <property type="match status" value="1"/>
</dbReference>
<reference evidence="3" key="1">
    <citation type="submission" date="2016-10" db="EMBL/GenBank/DDBJ databases">
        <authorList>
            <person name="Varghese N."/>
            <person name="Submissions S."/>
        </authorList>
    </citation>
    <scope>NUCLEOTIDE SEQUENCE [LARGE SCALE GENOMIC DNA]</scope>
    <source>
        <strain evidence="3">DSM 26879</strain>
    </source>
</reference>
<sequence length="74" mass="8700">MITTKQHAATWQPHRPINLFTRLRTAIGTARQRRHLRQLDAHLLCDIGISRDAALREANRPIWDAPKHWCARRN</sequence>
<dbReference type="EMBL" id="FOYP01000001">
    <property type="protein sequence ID" value="SFR34322.1"/>
    <property type="molecule type" value="Genomic_DNA"/>
</dbReference>
<dbReference type="OrthoDB" id="8096613at2"/>
<dbReference type="RefSeq" id="WP_090196328.1">
    <property type="nucleotide sequence ID" value="NZ_FOYP01000001.1"/>
</dbReference>
<keyword evidence="3" id="KW-1185">Reference proteome</keyword>
<accession>A0A1I6FWI9</accession>
<proteinExistence type="predicted"/>
<dbReference type="STRING" id="390270.SAMN04488005_0635"/>
<dbReference type="Proteomes" id="UP000199478">
    <property type="component" value="Unassembled WGS sequence"/>
</dbReference>
<protein>
    <submittedName>
        <fullName evidence="2">Uncharacterized conserved protein YjiS, DUF1127 family</fullName>
    </submittedName>
</protein>
<gene>
    <name evidence="2" type="ORF">SAMN04488005_0635</name>
</gene>
<feature type="domain" description="YjiS-like" evidence="1">
    <location>
        <begin position="30"/>
        <end position="52"/>
    </location>
</feature>
<evidence type="ECO:0000313" key="3">
    <source>
        <dbReference type="Proteomes" id="UP000199478"/>
    </source>
</evidence>
<evidence type="ECO:0000259" key="1">
    <source>
        <dbReference type="Pfam" id="PF06568"/>
    </source>
</evidence>
<organism evidence="2 3">
    <name type="scientific">Yoonia tamlensis</name>
    <dbReference type="NCBI Taxonomy" id="390270"/>
    <lineage>
        <taxon>Bacteria</taxon>
        <taxon>Pseudomonadati</taxon>
        <taxon>Pseudomonadota</taxon>
        <taxon>Alphaproteobacteria</taxon>
        <taxon>Rhodobacterales</taxon>
        <taxon>Paracoccaceae</taxon>
        <taxon>Yoonia</taxon>
    </lineage>
</organism>
<dbReference type="AlphaFoldDB" id="A0A1I6FWI9"/>
<evidence type="ECO:0000313" key="2">
    <source>
        <dbReference type="EMBL" id="SFR34322.1"/>
    </source>
</evidence>